<accession>A0A561ENC4</accession>
<name>A0A561ENC4_9ACTN</name>
<dbReference type="OrthoDB" id="4578725at2"/>
<protein>
    <submittedName>
        <fullName evidence="1">Uncharacterized protein</fullName>
    </submittedName>
</protein>
<gene>
    <name evidence="1" type="ORF">FB465_2128</name>
</gene>
<organism evidence="1 2">
    <name type="scientific">Kitasatospora atroaurantiaca</name>
    <dbReference type="NCBI Taxonomy" id="285545"/>
    <lineage>
        <taxon>Bacteria</taxon>
        <taxon>Bacillati</taxon>
        <taxon>Actinomycetota</taxon>
        <taxon>Actinomycetes</taxon>
        <taxon>Kitasatosporales</taxon>
        <taxon>Streptomycetaceae</taxon>
        <taxon>Kitasatospora</taxon>
    </lineage>
</organism>
<sequence length="287" mass="32066">MSKPKKLCIFCGQASPISQEHLWSEWIAGHTTARSPLRTTQEHGFTHRAPGTVTVDPATTRHSKQPLLNLRVREVCRSCNTGWMSRLDAHVKPIILGMMRSEPCLLDPLQATDLATWTVMKSFVNEFAGRPGDDPTPRPASTPEMRRYVMEHQTPPPLSLVWAGHGHHTGDLHLHIAAARLHIVTSAEATEEISGTMTSFTVEHLTLLAWTVDRREPTPPVLPHATWPMLWPAPAAVRWPSVTRLTDREIAAPVAQHNRRYPVLPFHLISQRDNPARERSADGLASP</sequence>
<comment type="caution">
    <text evidence="1">The sequence shown here is derived from an EMBL/GenBank/DDBJ whole genome shotgun (WGS) entry which is preliminary data.</text>
</comment>
<reference evidence="1 2" key="1">
    <citation type="submission" date="2019-06" db="EMBL/GenBank/DDBJ databases">
        <title>Sequencing the genomes of 1000 actinobacteria strains.</title>
        <authorList>
            <person name="Klenk H.-P."/>
        </authorList>
    </citation>
    <scope>NUCLEOTIDE SEQUENCE [LARGE SCALE GENOMIC DNA]</scope>
    <source>
        <strain evidence="1 2">DSM 41649</strain>
    </source>
</reference>
<evidence type="ECO:0000313" key="2">
    <source>
        <dbReference type="Proteomes" id="UP000318416"/>
    </source>
</evidence>
<keyword evidence="2" id="KW-1185">Reference proteome</keyword>
<proteinExistence type="predicted"/>
<dbReference type="EMBL" id="VIVR01000001">
    <property type="protein sequence ID" value="TWE17123.1"/>
    <property type="molecule type" value="Genomic_DNA"/>
</dbReference>
<dbReference type="Proteomes" id="UP000318416">
    <property type="component" value="Unassembled WGS sequence"/>
</dbReference>
<evidence type="ECO:0000313" key="1">
    <source>
        <dbReference type="EMBL" id="TWE17123.1"/>
    </source>
</evidence>
<dbReference type="RefSeq" id="WP_145789704.1">
    <property type="nucleotide sequence ID" value="NZ_BAAABR010000089.1"/>
</dbReference>
<dbReference type="AlphaFoldDB" id="A0A561ENC4"/>